<evidence type="ECO:0000259" key="7">
    <source>
        <dbReference type="PROSITE" id="PS50850"/>
    </source>
</evidence>
<name>A0ABS4H3Y9_9BACL</name>
<feature type="transmembrane region" description="Helical" evidence="6">
    <location>
        <begin position="116"/>
        <end position="138"/>
    </location>
</feature>
<dbReference type="Gene3D" id="1.20.1250.20">
    <property type="entry name" value="MFS general substrate transporter like domains"/>
    <property type="match status" value="1"/>
</dbReference>
<evidence type="ECO:0000256" key="6">
    <source>
        <dbReference type="SAM" id="Phobius"/>
    </source>
</evidence>
<feature type="transmembrane region" description="Helical" evidence="6">
    <location>
        <begin position="150"/>
        <end position="171"/>
    </location>
</feature>
<feature type="transmembrane region" description="Helical" evidence="6">
    <location>
        <begin position="350"/>
        <end position="369"/>
    </location>
</feature>
<dbReference type="InterPro" id="IPR052524">
    <property type="entry name" value="MFS_Cyanate_Porter"/>
</dbReference>
<dbReference type="PROSITE" id="PS50850">
    <property type="entry name" value="MFS"/>
    <property type="match status" value="1"/>
</dbReference>
<organism evidence="8 9">
    <name type="scientific">Paenibacillus sediminis</name>
    <dbReference type="NCBI Taxonomy" id="664909"/>
    <lineage>
        <taxon>Bacteria</taxon>
        <taxon>Bacillati</taxon>
        <taxon>Bacillota</taxon>
        <taxon>Bacilli</taxon>
        <taxon>Bacillales</taxon>
        <taxon>Paenibacillaceae</taxon>
        <taxon>Paenibacillus</taxon>
    </lineage>
</organism>
<comment type="caution">
    <text evidence="8">The sequence shown here is derived from an EMBL/GenBank/DDBJ whole genome shotgun (WGS) entry which is preliminary data.</text>
</comment>
<accession>A0ABS4H3Y9</accession>
<gene>
    <name evidence="8" type="ORF">J2Z20_002054</name>
</gene>
<feature type="domain" description="Major facilitator superfamily (MFS) profile" evidence="7">
    <location>
        <begin position="23"/>
        <end position="405"/>
    </location>
</feature>
<evidence type="ECO:0000313" key="9">
    <source>
        <dbReference type="Proteomes" id="UP001519273"/>
    </source>
</evidence>
<dbReference type="InterPro" id="IPR036259">
    <property type="entry name" value="MFS_trans_sf"/>
</dbReference>
<dbReference type="InterPro" id="IPR020846">
    <property type="entry name" value="MFS_dom"/>
</dbReference>
<evidence type="ECO:0000256" key="3">
    <source>
        <dbReference type="ARBA" id="ARBA00022692"/>
    </source>
</evidence>
<comment type="subcellular location">
    <subcellularLocation>
        <location evidence="1">Cell membrane</location>
        <topology evidence="1">Multi-pass membrane protein</topology>
    </subcellularLocation>
</comment>
<dbReference type="EMBL" id="JAGGKP010000004">
    <property type="protein sequence ID" value="MBP1937161.1"/>
    <property type="molecule type" value="Genomic_DNA"/>
</dbReference>
<dbReference type="Proteomes" id="UP001519273">
    <property type="component" value="Unassembled WGS sequence"/>
</dbReference>
<evidence type="ECO:0000256" key="4">
    <source>
        <dbReference type="ARBA" id="ARBA00022989"/>
    </source>
</evidence>
<keyword evidence="5 6" id="KW-0472">Membrane</keyword>
<feature type="transmembrane region" description="Helical" evidence="6">
    <location>
        <begin position="291"/>
        <end position="311"/>
    </location>
</feature>
<dbReference type="CDD" id="cd17339">
    <property type="entry name" value="MFS_NIMT_CynX_like"/>
    <property type="match status" value="1"/>
</dbReference>
<evidence type="ECO:0000256" key="5">
    <source>
        <dbReference type="ARBA" id="ARBA00023136"/>
    </source>
</evidence>
<feature type="transmembrane region" description="Helical" evidence="6">
    <location>
        <begin position="62"/>
        <end position="81"/>
    </location>
</feature>
<protein>
    <submittedName>
        <fullName evidence="8">CP family cyanate transporter-like MFS transporter</fullName>
    </submittedName>
</protein>
<dbReference type="InterPro" id="IPR011701">
    <property type="entry name" value="MFS"/>
</dbReference>
<feature type="transmembrane region" description="Helical" evidence="6">
    <location>
        <begin position="93"/>
        <end position="110"/>
    </location>
</feature>
<feature type="transmembrane region" description="Helical" evidence="6">
    <location>
        <begin position="177"/>
        <end position="198"/>
    </location>
</feature>
<dbReference type="Pfam" id="PF07690">
    <property type="entry name" value="MFS_1"/>
    <property type="match status" value="1"/>
</dbReference>
<dbReference type="PANTHER" id="PTHR23523:SF2">
    <property type="entry name" value="2-NITROIMIDAZOLE TRANSPORTER"/>
    <property type="match status" value="1"/>
</dbReference>
<reference evidence="8 9" key="1">
    <citation type="submission" date="2021-03" db="EMBL/GenBank/DDBJ databases">
        <title>Genomic Encyclopedia of Type Strains, Phase IV (KMG-IV): sequencing the most valuable type-strain genomes for metagenomic binning, comparative biology and taxonomic classification.</title>
        <authorList>
            <person name="Goeker M."/>
        </authorList>
    </citation>
    <scope>NUCLEOTIDE SEQUENCE [LARGE SCALE GENOMIC DNA]</scope>
    <source>
        <strain evidence="8 9">DSM 23491</strain>
    </source>
</reference>
<proteinExistence type="predicted"/>
<dbReference type="RefSeq" id="WP_209849081.1">
    <property type="nucleotide sequence ID" value="NZ_CBCRVE010000008.1"/>
</dbReference>
<keyword evidence="3 6" id="KW-0812">Transmembrane</keyword>
<evidence type="ECO:0000256" key="1">
    <source>
        <dbReference type="ARBA" id="ARBA00004651"/>
    </source>
</evidence>
<keyword evidence="9" id="KW-1185">Reference proteome</keyword>
<keyword evidence="2" id="KW-0813">Transport</keyword>
<feature type="transmembrane region" description="Helical" evidence="6">
    <location>
        <begin position="22"/>
        <end position="42"/>
    </location>
</feature>
<feature type="transmembrane region" description="Helical" evidence="6">
    <location>
        <begin position="381"/>
        <end position="401"/>
    </location>
</feature>
<feature type="transmembrane region" description="Helical" evidence="6">
    <location>
        <begin position="260"/>
        <end position="284"/>
    </location>
</feature>
<evidence type="ECO:0000256" key="2">
    <source>
        <dbReference type="ARBA" id="ARBA00022448"/>
    </source>
</evidence>
<evidence type="ECO:0000313" key="8">
    <source>
        <dbReference type="EMBL" id="MBP1937161.1"/>
    </source>
</evidence>
<dbReference type="SUPFAM" id="SSF103473">
    <property type="entry name" value="MFS general substrate transporter"/>
    <property type="match status" value="1"/>
</dbReference>
<sequence>MDSQQLNTNLSTSSAAKQISDAGGWLLVLGIILIGANLRAPLTSVGPLVGEIRDSLGISNTAAGTITTLPLLAFALLSPFAPRLARRFGMSSVLMFSLVLLTIGIVLRSMSGTTTLFIGTALLGLAIAVCNVLIPSLVKQQFPDKMGIMTGVYSVSMNLCGAIASGVSVPLADKLGLGWNEALGCWGILALISIVFWIPQMRNRNQEVTATSSEKMKVNLWRSPLAWQVTMFMGLQSTIFYTVVAWFPEILGARGMSSNLGGWMLSLAQFAILPVTFIVPIWAARMNSQRLLVIMTAIFFWIGIGGLFLGGSSLVPLWAILIGIGVGFAFSLAMMFFGLRTQTTHEAAELSGMAQSVGYLLAAVGPTLFGSLHDATHSWNVPLILLLAASVLLLLFGLGAARNRFVGTK</sequence>
<dbReference type="PANTHER" id="PTHR23523">
    <property type="match status" value="1"/>
</dbReference>
<feature type="transmembrane region" description="Helical" evidence="6">
    <location>
        <begin position="225"/>
        <end position="248"/>
    </location>
</feature>
<feature type="transmembrane region" description="Helical" evidence="6">
    <location>
        <begin position="317"/>
        <end position="338"/>
    </location>
</feature>
<keyword evidence="4 6" id="KW-1133">Transmembrane helix</keyword>